<dbReference type="EMBL" id="BGPR01000440">
    <property type="protein sequence ID" value="GBM20352.1"/>
    <property type="molecule type" value="Genomic_DNA"/>
</dbReference>
<dbReference type="InterPro" id="IPR036397">
    <property type="entry name" value="RNaseH_sf"/>
</dbReference>
<organism evidence="1 2">
    <name type="scientific">Araneus ventricosus</name>
    <name type="common">Orbweaver spider</name>
    <name type="synonym">Epeira ventricosa</name>
    <dbReference type="NCBI Taxonomy" id="182803"/>
    <lineage>
        <taxon>Eukaryota</taxon>
        <taxon>Metazoa</taxon>
        <taxon>Ecdysozoa</taxon>
        <taxon>Arthropoda</taxon>
        <taxon>Chelicerata</taxon>
        <taxon>Arachnida</taxon>
        <taxon>Araneae</taxon>
        <taxon>Araneomorphae</taxon>
        <taxon>Entelegynae</taxon>
        <taxon>Araneoidea</taxon>
        <taxon>Araneidae</taxon>
        <taxon>Araneus</taxon>
    </lineage>
</organism>
<sequence>MPLKRHVWIILSEFGAQHYYQDMPREFTRGASITITQPNSQPNQGYQNRPLKARLVARVLAKRSSIVRDFLNRELPHRWRGRAGLDDIPLLPWPLRSPDLTPCDFFLWGHVKDKVYVSANNAASTGGTHHCCCDGHRQKHATERLDGTGLSVGCVPVTKDAHIEHL</sequence>
<dbReference type="PANTHER" id="PTHR47326:SF1">
    <property type="entry name" value="HTH PSQ-TYPE DOMAIN-CONTAINING PROTEIN"/>
    <property type="match status" value="1"/>
</dbReference>
<dbReference type="PANTHER" id="PTHR47326">
    <property type="entry name" value="TRANSPOSABLE ELEMENT TC3 TRANSPOSASE-LIKE PROTEIN"/>
    <property type="match status" value="1"/>
</dbReference>
<evidence type="ECO:0000313" key="1">
    <source>
        <dbReference type="EMBL" id="GBM20352.1"/>
    </source>
</evidence>
<evidence type="ECO:0000313" key="2">
    <source>
        <dbReference type="Proteomes" id="UP000499080"/>
    </source>
</evidence>
<dbReference type="AlphaFoldDB" id="A0A4Y2DU13"/>
<dbReference type="Gene3D" id="3.30.420.10">
    <property type="entry name" value="Ribonuclease H-like superfamily/Ribonuclease H"/>
    <property type="match status" value="1"/>
</dbReference>
<accession>A0A4Y2DU13</accession>
<dbReference type="GO" id="GO:0003676">
    <property type="term" value="F:nucleic acid binding"/>
    <property type="evidence" value="ECO:0007669"/>
    <property type="project" value="InterPro"/>
</dbReference>
<keyword evidence="2" id="KW-1185">Reference proteome</keyword>
<name>A0A4Y2DU13_ARAVE</name>
<gene>
    <name evidence="1" type="ORF">AVEN_195900_1</name>
</gene>
<comment type="caution">
    <text evidence="1">The sequence shown here is derived from an EMBL/GenBank/DDBJ whole genome shotgun (WGS) entry which is preliminary data.</text>
</comment>
<protein>
    <submittedName>
        <fullName evidence="1">Uncharacterized protein</fullName>
    </submittedName>
</protein>
<dbReference type="Proteomes" id="UP000499080">
    <property type="component" value="Unassembled WGS sequence"/>
</dbReference>
<reference evidence="1 2" key="1">
    <citation type="journal article" date="2019" name="Sci. Rep.">
        <title>Orb-weaving spider Araneus ventricosus genome elucidates the spidroin gene catalogue.</title>
        <authorList>
            <person name="Kono N."/>
            <person name="Nakamura H."/>
            <person name="Ohtoshi R."/>
            <person name="Moran D.A.P."/>
            <person name="Shinohara A."/>
            <person name="Yoshida Y."/>
            <person name="Fujiwara M."/>
            <person name="Mori M."/>
            <person name="Tomita M."/>
            <person name="Arakawa K."/>
        </authorList>
    </citation>
    <scope>NUCLEOTIDE SEQUENCE [LARGE SCALE GENOMIC DNA]</scope>
</reference>
<proteinExistence type="predicted"/>
<dbReference type="OrthoDB" id="6764275at2759"/>